<sequence length="26" mass="2705">MIPGLWGVTAVSRTAFGPQFRTAALG</sequence>
<organism evidence="1">
    <name type="scientific">Anguilla anguilla</name>
    <name type="common">European freshwater eel</name>
    <name type="synonym">Muraena anguilla</name>
    <dbReference type="NCBI Taxonomy" id="7936"/>
    <lineage>
        <taxon>Eukaryota</taxon>
        <taxon>Metazoa</taxon>
        <taxon>Chordata</taxon>
        <taxon>Craniata</taxon>
        <taxon>Vertebrata</taxon>
        <taxon>Euteleostomi</taxon>
        <taxon>Actinopterygii</taxon>
        <taxon>Neopterygii</taxon>
        <taxon>Teleostei</taxon>
        <taxon>Anguilliformes</taxon>
        <taxon>Anguillidae</taxon>
        <taxon>Anguilla</taxon>
    </lineage>
</organism>
<proteinExistence type="predicted"/>
<accession>A0A0E9XY11</accession>
<reference evidence="1" key="2">
    <citation type="journal article" date="2015" name="Fish Shellfish Immunol.">
        <title>Early steps in the European eel (Anguilla anguilla)-Vibrio vulnificus interaction in the gills: Role of the RtxA13 toxin.</title>
        <authorList>
            <person name="Callol A."/>
            <person name="Pajuelo D."/>
            <person name="Ebbesson L."/>
            <person name="Teles M."/>
            <person name="MacKenzie S."/>
            <person name="Amaro C."/>
        </authorList>
    </citation>
    <scope>NUCLEOTIDE SEQUENCE</scope>
</reference>
<name>A0A0E9XY11_ANGAN</name>
<dbReference type="AlphaFoldDB" id="A0A0E9XY11"/>
<reference evidence="1" key="1">
    <citation type="submission" date="2014-11" db="EMBL/GenBank/DDBJ databases">
        <authorList>
            <person name="Amaro Gonzalez C."/>
        </authorList>
    </citation>
    <scope>NUCLEOTIDE SEQUENCE</scope>
</reference>
<evidence type="ECO:0000313" key="1">
    <source>
        <dbReference type="EMBL" id="JAI07292.1"/>
    </source>
</evidence>
<protein>
    <submittedName>
        <fullName evidence="1">Uncharacterized protein</fullName>
    </submittedName>
</protein>
<dbReference type="EMBL" id="GBXM01001286">
    <property type="protein sequence ID" value="JAI07292.1"/>
    <property type="molecule type" value="Transcribed_RNA"/>
</dbReference>